<feature type="chain" id="PRO_5013334580" evidence="1">
    <location>
        <begin position="16"/>
        <end position="78"/>
    </location>
</feature>
<dbReference type="EMBL" id="CM000157">
    <property type="protein sequence ID" value="KRJ98690.1"/>
    <property type="molecule type" value="Genomic_DNA"/>
</dbReference>
<protein>
    <submittedName>
        <fullName evidence="2">Uncharacterized protein, isoform A</fullName>
    </submittedName>
</protein>
<sequence>MKWQFLVVLVGFGWGQNCKKPCGKCILPTCNFDGKCFFEGTSACALENENCRRKKKNLAKFVKTVSGFCESGVKMCKN</sequence>
<reference evidence="2 3" key="1">
    <citation type="journal article" date="2007" name="Nature">
        <title>Evolution of genes and genomes on the Drosophila phylogeny.</title>
        <authorList>
            <consortium name="Drosophila 12 Genomes Consortium"/>
            <person name="Clark A.G."/>
            <person name="Eisen M.B."/>
            <person name="Smith D.R."/>
            <person name="Bergman C.M."/>
            <person name="Oliver B."/>
            <person name="Markow T.A."/>
            <person name="Kaufman T.C."/>
            <person name="Kellis M."/>
            <person name="Gelbart W."/>
            <person name="Iyer V.N."/>
            <person name="Pollard D.A."/>
            <person name="Sackton T.B."/>
            <person name="Larracuente A.M."/>
            <person name="Singh N.D."/>
            <person name="Abad J.P."/>
            <person name="Abt D.N."/>
            <person name="Adryan B."/>
            <person name="Aguade M."/>
            <person name="Akashi H."/>
            <person name="Anderson W.W."/>
            <person name="Aquadro C.F."/>
            <person name="Ardell D.H."/>
            <person name="Arguello R."/>
            <person name="Artieri C.G."/>
            <person name="Barbash D.A."/>
            <person name="Barker D."/>
            <person name="Barsanti P."/>
            <person name="Batterham P."/>
            <person name="Batzoglou S."/>
            <person name="Begun D."/>
            <person name="Bhutkar A."/>
            <person name="Blanco E."/>
            <person name="Bosak S.A."/>
            <person name="Bradley R.K."/>
            <person name="Brand A.D."/>
            <person name="Brent M.R."/>
            <person name="Brooks A.N."/>
            <person name="Brown R.H."/>
            <person name="Butlin R.K."/>
            <person name="Caggese C."/>
            <person name="Calvi B.R."/>
            <person name="Bernardo de Carvalho A."/>
            <person name="Caspi A."/>
            <person name="Castrezana S."/>
            <person name="Celniker S.E."/>
            <person name="Chang J.L."/>
            <person name="Chapple C."/>
            <person name="Chatterji S."/>
            <person name="Chinwalla A."/>
            <person name="Civetta A."/>
            <person name="Clifton S.W."/>
            <person name="Comeron J.M."/>
            <person name="Costello J.C."/>
            <person name="Coyne J.A."/>
            <person name="Daub J."/>
            <person name="David R.G."/>
            <person name="Delcher A.L."/>
            <person name="Delehaunty K."/>
            <person name="Do C.B."/>
            <person name="Ebling H."/>
            <person name="Edwards K."/>
            <person name="Eickbush T."/>
            <person name="Evans J.D."/>
            <person name="Filipski A."/>
            <person name="Findeiss S."/>
            <person name="Freyhult E."/>
            <person name="Fulton L."/>
            <person name="Fulton R."/>
            <person name="Garcia A.C."/>
            <person name="Gardiner A."/>
            <person name="Garfield D.A."/>
            <person name="Garvin B.E."/>
            <person name="Gibson G."/>
            <person name="Gilbert D."/>
            <person name="Gnerre S."/>
            <person name="Godfrey J."/>
            <person name="Good R."/>
            <person name="Gotea V."/>
            <person name="Gravely B."/>
            <person name="Greenberg A.J."/>
            <person name="Griffiths-Jones S."/>
            <person name="Gross S."/>
            <person name="Guigo R."/>
            <person name="Gustafson E.A."/>
            <person name="Haerty W."/>
            <person name="Hahn M.W."/>
            <person name="Halligan D.L."/>
            <person name="Halpern A.L."/>
            <person name="Halter G.M."/>
            <person name="Han M.V."/>
            <person name="Heger A."/>
            <person name="Hillier L."/>
            <person name="Hinrichs A.S."/>
            <person name="Holmes I."/>
            <person name="Hoskins R.A."/>
            <person name="Hubisz M.J."/>
            <person name="Hultmark D."/>
            <person name="Huntley M.A."/>
            <person name="Jaffe D.B."/>
            <person name="Jagadeeshan S."/>
            <person name="Jeck W.R."/>
            <person name="Johnson J."/>
            <person name="Jones C.D."/>
            <person name="Jordan W.C."/>
            <person name="Karpen G.H."/>
            <person name="Kataoka E."/>
            <person name="Keightley P.D."/>
            <person name="Kheradpour P."/>
            <person name="Kirkness E.F."/>
            <person name="Koerich L.B."/>
            <person name="Kristiansen K."/>
            <person name="Kudrna D."/>
            <person name="Kulathinal R.J."/>
            <person name="Kumar S."/>
            <person name="Kwok R."/>
            <person name="Lander E."/>
            <person name="Langley C.H."/>
            <person name="Lapoint R."/>
            <person name="Lazzaro B.P."/>
            <person name="Lee S.J."/>
            <person name="Levesque L."/>
            <person name="Li R."/>
            <person name="Lin C.F."/>
            <person name="Lin M.F."/>
            <person name="Lindblad-Toh K."/>
            <person name="Llopart A."/>
            <person name="Long M."/>
            <person name="Low L."/>
            <person name="Lozovsky E."/>
            <person name="Lu J."/>
            <person name="Luo M."/>
            <person name="Machado C.A."/>
            <person name="Makalowski W."/>
            <person name="Marzo M."/>
            <person name="Matsuda M."/>
            <person name="Matzkin L."/>
            <person name="McAllister B."/>
            <person name="McBride C.S."/>
            <person name="McKernan B."/>
            <person name="McKernan K."/>
            <person name="Mendez-Lago M."/>
            <person name="Minx P."/>
            <person name="Mollenhauer M.U."/>
            <person name="Montooth K."/>
            <person name="Mount S.M."/>
            <person name="Mu X."/>
            <person name="Myers E."/>
            <person name="Negre B."/>
            <person name="Newfeld S."/>
            <person name="Nielsen R."/>
            <person name="Noor M.A."/>
            <person name="O'Grady P."/>
            <person name="Pachter L."/>
            <person name="Papaceit M."/>
            <person name="Parisi M.J."/>
            <person name="Parisi M."/>
            <person name="Parts L."/>
            <person name="Pedersen J.S."/>
            <person name="Pesole G."/>
            <person name="Phillippy A.M."/>
            <person name="Ponting C.P."/>
            <person name="Pop M."/>
            <person name="Porcelli D."/>
            <person name="Powell J.R."/>
            <person name="Prohaska S."/>
            <person name="Pruitt K."/>
            <person name="Puig M."/>
            <person name="Quesneville H."/>
            <person name="Ram K.R."/>
            <person name="Rand D."/>
            <person name="Rasmussen M.D."/>
            <person name="Reed L.K."/>
            <person name="Reenan R."/>
            <person name="Reily A."/>
            <person name="Remington K.A."/>
            <person name="Rieger T.T."/>
            <person name="Ritchie M.G."/>
            <person name="Robin C."/>
            <person name="Rogers Y.H."/>
            <person name="Rohde C."/>
            <person name="Rozas J."/>
            <person name="Rubenfield M.J."/>
            <person name="Ruiz A."/>
            <person name="Russo S."/>
            <person name="Salzberg S.L."/>
            <person name="Sanchez-Gracia A."/>
            <person name="Saranga D.J."/>
            <person name="Sato H."/>
            <person name="Schaeffer S.W."/>
            <person name="Schatz M.C."/>
            <person name="Schlenke T."/>
            <person name="Schwartz R."/>
            <person name="Segarra C."/>
            <person name="Singh R.S."/>
            <person name="Sirot L."/>
            <person name="Sirota M."/>
            <person name="Sisneros N.B."/>
            <person name="Smith C.D."/>
            <person name="Smith T.F."/>
            <person name="Spieth J."/>
            <person name="Stage D.E."/>
            <person name="Stark A."/>
            <person name="Stephan W."/>
            <person name="Strausberg R.L."/>
            <person name="Strempel S."/>
            <person name="Sturgill D."/>
            <person name="Sutton G."/>
            <person name="Sutton G.G."/>
            <person name="Tao W."/>
            <person name="Teichmann S."/>
            <person name="Tobari Y.N."/>
            <person name="Tomimura Y."/>
            <person name="Tsolas J.M."/>
            <person name="Valente V.L."/>
            <person name="Venter E."/>
            <person name="Venter J.C."/>
            <person name="Vicario S."/>
            <person name="Vieira F.G."/>
            <person name="Vilella A.J."/>
            <person name="Villasante A."/>
            <person name="Walenz B."/>
            <person name="Wang J."/>
            <person name="Wasserman M."/>
            <person name="Watts T."/>
            <person name="Wilson D."/>
            <person name="Wilson R.K."/>
            <person name="Wing R.A."/>
            <person name="Wolfner M.F."/>
            <person name="Wong A."/>
            <person name="Wong G.K."/>
            <person name="Wu C.I."/>
            <person name="Wu G."/>
            <person name="Yamamoto D."/>
            <person name="Yang H.P."/>
            <person name="Yang S.P."/>
            <person name="Yorke J.A."/>
            <person name="Yoshida K."/>
            <person name="Zdobnov E."/>
            <person name="Zhang P."/>
            <person name="Zhang Y."/>
            <person name="Zimin A.V."/>
            <person name="Baldwin J."/>
            <person name="Abdouelleil A."/>
            <person name="Abdulkadir J."/>
            <person name="Abebe A."/>
            <person name="Abera B."/>
            <person name="Abreu J."/>
            <person name="Acer S.C."/>
            <person name="Aftuck L."/>
            <person name="Alexander A."/>
            <person name="An P."/>
            <person name="Anderson E."/>
            <person name="Anderson S."/>
            <person name="Arachi H."/>
            <person name="Azer M."/>
            <person name="Bachantsang P."/>
            <person name="Barry A."/>
            <person name="Bayul T."/>
            <person name="Berlin A."/>
            <person name="Bessette D."/>
            <person name="Bloom T."/>
            <person name="Blye J."/>
            <person name="Boguslavskiy L."/>
            <person name="Bonnet C."/>
            <person name="Boukhgalter B."/>
            <person name="Bourzgui I."/>
            <person name="Brown A."/>
            <person name="Cahill P."/>
            <person name="Channer S."/>
            <person name="Cheshatsang Y."/>
            <person name="Chuda L."/>
            <person name="Citroen M."/>
            <person name="Collymore A."/>
            <person name="Cooke P."/>
            <person name="Costello M."/>
            <person name="D'Aco K."/>
            <person name="Daza R."/>
            <person name="De Haan G."/>
            <person name="DeGray S."/>
            <person name="DeMaso C."/>
            <person name="Dhargay N."/>
            <person name="Dooley K."/>
            <person name="Dooley E."/>
            <person name="Doricent M."/>
            <person name="Dorje P."/>
            <person name="Dorjee K."/>
            <person name="Dupes A."/>
            <person name="Elong R."/>
            <person name="Falk J."/>
            <person name="Farina A."/>
            <person name="Faro S."/>
            <person name="Ferguson D."/>
            <person name="Fisher S."/>
            <person name="Foley C.D."/>
            <person name="Franke A."/>
            <person name="Friedrich D."/>
            <person name="Gadbois L."/>
            <person name="Gearin G."/>
            <person name="Gearin C.R."/>
            <person name="Giannoukos G."/>
            <person name="Goode T."/>
            <person name="Graham J."/>
            <person name="Grandbois E."/>
            <person name="Grewal S."/>
            <person name="Gyaltsen K."/>
            <person name="Hafez N."/>
            <person name="Hagos B."/>
            <person name="Hall J."/>
            <person name="Henson C."/>
            <person name="Hollinger A."/>
            <person name="Honan T."/>
            <person name="Huard M.D."/>
            <person name="Hughes L."/>
            <person name="Hurhula B."/>
            <person name="Husby M.E."/>
            <person name="Kamat A."/>
            <person name="Kanga B."/>
            <person name="Kashin S."/>
            <person name="Khazanovich D."/>
            <person name="Kisner P."/>
            <person name="Lance K."/>
            <person name="Lara M."/>
            <person name="Lee W."/>
            <person name="Lennon N."/>
            <person name="Letendre F."/>
            <person name="LeVine R."/>
            <person name="Lipovsky A."/>
            <person name="Liu X."/>
            <person name="Liu J."/>
            <person name="Liu S."/>
            <person name="Lokyitsang T."/>
            <person name="Lokyitsang Y."/>
            <person name="Lubonja R."/>
            <person name="Lui A."/>
            <person name="MacDonald P."/>
            <person name="Magnisalis V."/>
            <person name="Maru K."/>
            <person name="Matthews C."/>
            <person name="McCusker W."/>
            <person name="McDonough S."/>
            <person name="Mehta T."/>
            <person name="Meldrim J."/>
            <person name="Meneus L."/>
            <person name="Mihai O."/>
            <person name="Mihalev A."/>
            <person name="Mihova T."/>
            <person name="Mittelman R."/>
            <person name="Mlenga V."/>
            <person name="Montmayeur A."/>
            <person name="Mulrain L."/>
            <person name="Navidi A."/>
            <person name="Naylor J."/>
            <person name="Negash T."/>
            <person name="Nguyen T."/>
            <person name="Nguyen N."/>
            <person name="Nicol R."/>
            <person name="Norbu C."/>
            <person name="Norbu N."/>
            <person name="Novod N."/>
            <person name="O'Neill B."/>
            <person name="Osman S."/>
            <person name="Markiewicz E."/>
            <person name="Oyono O.L."/>
            <person name="Patti C."/>
            <person name="Phunkhang P."/>
            <person name="Pierre F."/>
            <person name="Priest M."/>
            <person name="Raghuraman S."/>
            <person name="Rege F."/>
            <person name="Reyes R."/>
            <person name="Rise C."/>
            <person name="Rogov P."/>
            <person name="Ross K."/>
            <person name="Ryan E."/>
            <person name="Settipalli S."/>
            <person name="Shea T."/>
            <person name="Sherpa N."/>
            <person name="Shi L."/>
            <person name="Shih D."/>
            <person name="Sparrow T."/>
            <person name="Spaulding J."/>
            <person name="Stalker J."/>
            <person name="Stange-Thomann N."/>
            <person name="Stavropoulos S."/>
            <person name="Stone C."/>
            <person name="Strader C."/>
            <person name="Tesfaye S."/>
            <person name="Thomson T."/>
            <person name="Thoulutsang Y."/>
            <person name="Thoulutsang D."/>
            <person name="Topham K."/>
            <person name="Topping I."/>
            <person name="Tsamla T."/>
            <person name="Vassiliev H."/>
            <person name="Vo A."/>
            <person name="Wangchuk T."/>
            <person name="Wangdi T."/>
            <person name="Weiand M."/>
            <person name="Wilkinson J."/>
            <person name="Wilson A."/>
            <person name="Yadav S."/>
            <person name="Young G."/>
            <person name="Yu Q."/>
            <person name="Zembek L."/>
            <person name="Zhong D."/>
            <person name="Zimmer A."/>
            <person name="Zwirko Z."/>
            <person name="Jaffe D.B."/>
            <person name="Alvarez P."/>
            <person name="Brockman W."/>
            <person name="Butler J."/>
            <person name="Chin C."/>
            <person name="Gnerre S."/>
            <person name="Grabherr M."/>
            <person name="Kleber M."/>
            <person name="Mauceli E."/>
            <person name="MacCallum I."/>
        </authorList>
    </citation>
    <scope>NUCLEOTIDE SEQUENCE [LARGE SCALE GENOMIC DNA]</scope>
    <source>
        <strain evidence="3">Tai18E2 / Tucson 14021-0261.01</strain>
    </source>
</reference>
<evidence type="ECO:0000256" key="1">
    <source>
        <dbReference type="SAM" id="SignalP"/>
    </source>
</evidence>
<evidence type="ECO:0000313" key="2">
    <source>
        <dbReference type="EMBL" id="KRJ98690.1"/>
    </source>
</evidence>
<dbReference type="Proteomes" id="UP000002282">
    <property type="component" value="Chromosome 2L"/>
</dbReference>
<keyword evidence="3" id="KW-1185">Reference proteome</keyword>
<feature type="signal peptide" evidence="1">
    <location>
        <begin position="1"/>
        <end position="15"/>
    </location>
</feature>
<accession>A0A0R1DSE6</accession>
<name>A0A0R1DSE6_DROYA</name>
<reference evidence="2 3" key="2">
    <citation type="journal article" date="2007" name="PLoS Biol.">
        <title>Principles of genome evolution in the Drosophila melanogaster species group.</title>
        <authorList>
            <person name="Ranz J.M."/>
            <person name="Maurin D."/>
            <person name="Chan Y.S."/>
            <person name="von Grotthuss M."/>
            <person name="Hillier L.W."/>
            <person name="Roote J."/>
            <person name="Ashburner M."/>
            <person name="Bergman C.M."/>
        </authorList>
    </citation>
    <scope>NUCLEOTIDE SEQUENCE [LARGE SCALE GENOMIC DNA]</scope>
    <source>
        <strain evidence="3">Tai18E2 / Tucson 14021-0261.01</strain>
    </source>
</reference>
<dbReference type="AlphaFoldDB" id="A0A0R1DSE6"/>
<dbReference type="OrthoDB" id="7835600at2759"/>
<gene>
    <name evidence="2" type="primary">Dyak\GE27475</name>
    <name evidence="2" type="synonym">GE27475</name>
    <name evidence="2" type="ORF">Dyak_GE27475</name>
</gene>
<keyword evidence="1" id="KW-0732">Signal</keyword>
<evidence type="ECO:0000313" key="3">
    <source>
        <dbReference type="Proteomes" id="UP000002282"/>
    </source>
</evidence>
<organism evidence="2 3">
    <name type="scientific">Drosophila yakuba</name>
    <name type="common">Fruit fly</name>
    <dbReference type="NCBI Taxonomy" id="7245"/>
    <lineage>
        <taxon>Eukaryota</taxon>
        <taxon>Metazoa</taxon>
        <taxon>Ecdysozoa</taxon>
        <taxon>Arthropoda</taxon>
        <taxon>Hexapoda</taxon>
        <taxon>Insecta</taxon>
        <taxon>Pterygota</taxon>
        <taxon>Neoptera</taxon>
        <taxon>Endopterygota</taxon>
        <taxon>Diptera</taxon>
        <taxon>Brachycera</taxon>
        <taxon>Muscomorpha</taxon>
        <taxon>Ephydroidea</taxon>
        <taxon>Drosophilidae</taxon>
        <taxon>Drosophila</taxon>
        <taxon>Sophophora</taxon>
    </lineage>
</organism>
<proteinExistence type="predicted"/>